<keyword evidence="1" id="KW-0732">Signal</keyword>
<proteinExistence type="predicted"/>
<organism evidence="2 3">
    <name type="scientific">Aliiroseovarius pelagivivens</name>
    <dbReference type="NCBI Taxonomy" id="1639690"/>
    <lineage>
        <taxon>Bacteria</taxon>
        <taxon>Pseudomonadati</taxon>
        <taxon>Pseudomonadota</taxon>
        <taxon>Alphaproteobacteria</taxon>
        <taxon>Rhodobacterales</taxon>
        <taxon>Paracoccaceae</taxon>
        <taxon>Aliiroseovarius</taxon>
    </lineage>
</organism>
<dbReference type="EMBL" id="OMOI01000001">
    <property type="protein sequence ID" value="SPF75491.1"/>
    <property type="molecule type" value="Genomic_DNA"/>
</dbReference>
<name>A0A2R8AHF6_9RHOB</name>
<dbReference type="SUPFAM" id="SSF53822">
    <property type="entry name" value="Periplasmic binding protein-like I"/>
    <property type="match status" value="1"/>
</dbReference>
<dbReference type="RefSeq" id="WP_108855586.1">
    <property type="nucleotide sequence ID" value="NZ_OMOI01000001.1"/>
</dbReference>
<reference evidence="2 3" key="1">
    <citation type="submission" date="2018-03" db="EMBL/GenBank/DDBJ databases">
        <authorList>
            <person name="Keele B.F."/>
        </authorList>
    </citation>
    <scope>NUCLEOTIDE SEQUENCE [LARGE SCALE GENOMIC DNA]</scope>
    <source>
        <strain evidence="2 3">CECT 8811</strain>
    </source>
</reference>
<dbReference type="InterPro" id="IPR028082">
    <property type="entry name" value="Peripla_BP_I"/>
</dbReference>
<dbReference type="InterPro" id="IPR022478">
    <property type="entry name" value="ABC_transptr_sub-bd_PQQ"/>
</dbReference>
<evidence type="ECO:0000256" key="1">
    <source>
        <dbReference type="SAM" id="SignalP"/>
    </source>
</evidence>
<sequence length="391" mass="43196">MNSIMKLCLCALAICVLSTGARATEALRDISVLYLRIATPERPVLSNLDPIPNDLGLAGAKLAVADNNTTGGFMGYKFSMDIVDLEEGDIVGARDVLQSSKAPFVILDMSAKEMLDLADGTGPRLFFNVRSYDDNLRNTDCRANLLHTLPSYAMRADAFMQFVLKKRWDKLALVTGHSEEDIKFADALRNSSRKFGMSFLNEEPWVLDGDLRRQAGAEVPLLTQKLGDHDVLFVADEHNDFARYLAYNTWLPRPILGGDGLRTTGWSRVNEQWGAAQLQSRFQDLAGRDMQDVDYAAWAALRAVDEAQLRTNFADIDGIRSYLLDGIELAGFKGRPLSFRDWNGQMRQPVGLTHASALVAMAPLEGFLHARNELDSLGADAPNSQCTAFGE</sequence>
<evidence type="ECO:0008006" key="4">
    <source>
        <dbReference type="Google" id="ProtNLM"/>
    </source>
</evidence>
<dbReference type="Proteomes" id="UP000244911">
    <property type="component" value="Unassembled WGS sequence"/>
</dbReference>
<protein>
    <recommendedName>
        <fullName evidence="4">Leucine-binding protein domain-containing protein</fullName>
    </recommendedName>
</protein>
<dbReference type="AlphaFoldDB" id="A0A2R8AHF6"/>
<keyword evidence="3" id="KW-1185">Reference proteome</keyword>
<gene>
    <name evidence="2" type="ORF">ALP8811_00481</name>
</gene>
<feature type="chain" id="PRO_5015311205" description="Leucine-binding protein domain-containing protein" evidence="1">
    <location>
        <begin position="24"/>
        <end position="391"/>
    </location>
</feature>
<feature type="signal peptide" evidence="1">
    <location>
        <begin position="1"/>
        <end position="23"/>
    </location>
</feature>
<dbReference type="NCBIfam" id="TIGR03863">
    <property type="entry name" value="PQQ_ABC_bind"/>
    <property type="match status" value="1"/>
</dbReference>
<evidence type="ECO:0000313" key="3">
    <source>
        <dbReference type="Proteomes" id="UP000244911"/>
    </source>
</evidence>
<evidence type="ECO:0000313" key="2">
    <source>
        <dbReference type="EMBL" id="SPF75491.1"/>
    </source>
</evidence>
<dbReference type="Gene3D" id="3.40.50.2300">
    <property type="match status" value="2"/>
</dbReference>
<dbReference type="OrthoDB" id="5341635at2"/>
<accession>A0A2R8AHF6</accession>
<dbReference type="CDD" id="cd06268">
    <property type="entry name" value="PBP1_ABC_transporter_LIVBP-like"/>
    <property type="match status" value="1"/>
</dbReference>